<dbReference type="PROSITE" id="PS50850">
    <property type="entry name" value="MFS"/>
    <property type="match status" value="1"/>
</dbReference>
<dbReference type="EMBL" id="GECL01000840">
    <property type="protein sequence ID" value="JAP05284.1"/>
    <property type="molecule type" value="Transcribed_RNA"/>
</dbReference>
<feature type="transmembrane region" description="Helical" evidence="5">
    <location>
        <begin position="199"/>
        <end position="220"/>
    </location>
</feature>
<organism evidence="7">
    <name type="scientific">Triatoma dimidiata</name>
    <name type="common">Kissing bug</name>
    <name type="synonym">Meccus dimidiatus</name>
    <dbReference type="NCBI Taxonomy" id="72491"/>
    <lineage>
        <taxon>Eukaryota</taxon>
        <taxon>Metazoa</taxon>
        <taxon>Ecdysozoa</taxon>
        <taxon>Arthropoda</taxon>
        <taxon>Hexapoda</taxon>
        <taxon>Insecta</taxon>
        <taxon>Pterygota</taxon>
        <taxon>Neoptera</taxon>
        <taxon>Paraneoptera</taxon>
        <taxon>Hemiptera</taxon>
        <taxon>Heteroptera</taxon>
        <taxon>Panheteroptera</taxon>
        <taxon>Cimicomorpha</taxon>
        <taxon>Reduviidae</taxon>
        <taxon>Triatominae</taxon>
        <taxon>Triatoma</taxon>
    </lineage>
</organism>
<accession>A0A0V0GBF3</accession>
<comment type="subcellular location">
    <subcellularLocation>
        <location evidence="1">Membrane</location>
        <topology evidence="1">Multi-pass membrane protein</topology>
    </subcellularLocation>
</comment>
<dbReference type="CDD" id="cd17317">
    <property type="entry name" value="MFS_SLC22"/>
    <property type="match status" value="1"/>
</dbReference>
<dbReference type="InterPro" id="IPR036259">
    <property type="entry name" value="MFS_trans_sf"/>
</dbReference>
<evidence type="ECO:0000313" key="7">
    <source>
        <dbReference type="EMBL" id="JAP05284.1"/>
    </source>
</evidence>
<proteinExistence type="predicted"/>
<evidence type="ECO:0000256" key="2">
    <source>
        <dbReference type="ARBA" id="ARBA00022692"/>
    </source>
</evidence>
<dbReference type="GO" id="GO:0022857">
    <property type="term" value="F:transmembrane transporter activity"/>
    <property type="evidence" value="ECO:0007669"/>
    <property type="project" value="InterPro"/>
</dbReference>
<feature type="transmembrane region" description="Helical" evidence="5">
    <location>
        <begin position="437"/>
        <end position="460"/>
    </location>
</feature>
<sequence>MDTDAVLKEIGHFGRYQVSIFLLLLLGGIYTTFPSISYVFTAGDLDYRCYIEQCDGNSTSLENNTWLEFAVPFSKHKPKKCYRYLSINITTLNEYDFETCREDMFLKNMSERCNNFVYNTRERTILSDFNLQCQENNWKRATVGTLNNIGQFIGMPLTGLYSDRFGRKNMFTLSILLSTFMGIIRSYTNSYETFMTFEVLDAIVTSGSYCACFILGVEILAPNRRVLGSVVIASFYTLGEVILGLVAWALQDWRLYLRALYAPGIIFIFYIWLIPESIRWLITNKKYLEAKKIVERISIINKISLSQELKKQLDNLVENKDEKKSKKTQRRPSLVEKHKGVFKEIITSKIMILRTANCSFSWMTNAFVFYGLALSSVSVAGNKYINFILVSLAELPGYAMTWIILDRFGRRLSLFFALVFSGVSCILFYFIPREMIIMRLVLFLIGKCSITVSFSVLYVFSSEIFPTSARHSLMGTCSMFGRIGSMLAPLTPLLSLYIEPALIFGAAALTAAFLGLHFPETLHQPLPDTIAEAENIGMNKKIKEN</sequence>
<dbReference type="PROSITE" id="PS00216">
    <property type="entry name" value="SUGAR_TRANSPORT_1"/>
    <property type="match status" value="1"/>
</dbReference>
<feature type="transmembrane region" description="Helical" evidence="5">
    <location>
        <begin position="412"/>
        <end position="431"/>
    </location>
</feature>
<keyword evidence="4 5" id="KW-0472">Membrane</keyword>
<reference evidence="7" key="1">
    <citation type="journal article" date="2018" name="J. Proteomics">
        <title>Exploring the molecular complexity of Triatoma dimidiata sialome.</title>
        <authorList>
            <person name="Santiago P.B."/>
            <person name="de Araujo C.N."/>
            <person name="Charneau S."/>
            <person name="Bastos I.M.D."/>
            <person name="Assumpcao T.C.F."/>
            <person name="Queiroz R.M.L."/>
            <person name="Praca Y.R."/>
            <person name="Cordeiro T.M."/>
            <person name="Garcia C.H.S."/>
            <person name="da Silva I.G."/>
            <person name="Raiol T."/>
            <person name="Motta F.N."/>
            <person name="de Araujo Oliveira J.V."/>
            <person name="de Sousa M.V."/>
            <person name="Ribeiro J.M.C."/>
            <person name="de Santana J.M."/>
        </authorList>
    </citation>
    <scope>NUCLEOTIDE SEQUENCE</scope>
    <source>
        <strain evidence="7">Santander</strain>
        <tissue evidence="7">Salivary glands</tissue>
    </source>
</reference>
<evidence type="ECO:0000256" key="5">
    <source>
        <dbReference type="SAM" id="Phobius"/>
    </source>
</evidence>
<evidence type="ECO:0000256" key="1">
    <source>
        <dbReference type="ARBA" id="ARBA00004141"/>
    </source>
</evidence>
<evidence type="ECO:0000259" key="6">
    <source>
        <dbReference type="PROSITE" id="PS50850"/>
    </source>
</evidence>
<dbReference type="PANTHER" id="PTHR24064">
    <property type="entry name" value="SOLUTE CARRIER FAMILY 22 MEMBER"/>
    <property type="match status" value="1"/>
</dbReference>
<feature type="transmembrane region" description="Helical" evidence="5">
    <location>
        <begin position="20"/>
        <end position="40"/>
    </location>
</feature>
<dbReference type="InterPro" id="IPR020846">
    <property type="entry name" value="MFS_dom"/>
</dbReference>
<feature type="non-terminal residue" evidence="7">
    <location>
        <position position="545"/>
    </location>
</feature>
<feature type="transmembrane region" description="Helical" evidence="5">
    <location>
        <begin position="352"/>
        <end position="372"/>
    </location>
</feature>
<dbReference type="Gene3D" id="1.20.1250.20">
    <property type="entry name" value="MFS general substrate transporter like domains"/>
    <property type="match status" value="1"/>
</dbReference>
<evidence type="ECO:0000256" key="3">
    <source>
        <dbReference type="ARBA" id="ARBA00022989"/>
    </source>
</evidence>
<name>A0A0V0GBF3_TRIDM</name>
<feature type="transmembrane region" description="Helical" evidence="5">
    <location>
        <begin position="384"/>
        <end position="405"/>
    </location>
</feature>
<dbReference type="SUPFAM" id="SSF103473">
    <property type="entry name" value="MFS general substrate transporter"/>
    <property type="match status" value="1"/>
</dbReference>
<keyword evidence="3 5" id="KW-1133">Transmembrane helix</keyword>
<feature type="transmembrane region" description="Helical" evidence="5">
    <location>
        <begin position="255"/>
        <end position="275"/>
    </location>
</feature>
<feature type="transmembrane region" description="Helical" evidence="5">
    <location>
        <begin position="496"/>
        <end position="516"/>
    </location>
</feature>
<dbReference type="AlphaFoldDB" id="A0A0V0GBF3"/>
<feature type="domain" description="Major facilitator superfamily (MFS) profile" evidence="6">
    <location>
        <begin position="82"/>
        <end position="523"/>
    </location>
</feature>
<dbReference type="InterPro" id="IPR005829">
    <property type="entry name" value="Sugar_transporter_CS"/>
</dbReference>
<keyword evidence="2 5" id="KW-0812">Transmembrane</keyword>
<dbReference type="InterPro" id="IPR005828">
    <property type="entry name" value="MFS_sugar_transport-like"/>
</dbReference>
<dbReference type="Pfam" id="PF00083">
    <property type="entry name" value="Sugar_tr"/>
    <property type="match status" value="1"/>
</dbReference>
<feature type="transmembrane region" description="Helical" evidence="5">
    <location>
        <begin position="227"/>
        <end position="249"/>
    </location>
</feature>
<protein>
    <submittedName>
        <fullName evidence="7">Putative organic cation transporter protein-like isoform x1</fullName>
    </submittedName>
</protein>
<feature type="transmembrane region" description="Helical" evidence="5">
    <location>
        <begin position="170"/>
        <end position="187"/>
    </location>
</feature>
<dbReference type="GO" id="GO:0016020">
    <property type="term" value="C:membrane"/>
    <property type="evidence" value="ECO:0007669"/>
    <property type="project" value="UniProtKB-SubCell"/>
</dbReference>
<evidence type="ECO:0000256" key="4">
    <source>
        <dbReference type="ARBA" id="ARBA00023136"/>
    </source>
</evidence>